<keyword evidence="5" id="KW-0411">Iron-sulfur</keyword>
<keyword evidence="2" id="KW-0479">Metal-binding</keyword>
<feature type="transmembrane region" description="Helical" evidence="6">
    <location>
        <begin position="20"/>
        <end position="39"/>
    </location>
</feature>
<keyword evidence="4" id="KW-0408">Iron</keyword>
<keyword evidence="6" id="KW-1133">Transmembrane helix</keyword>
<evidence type="ECO:0000256" key="2">
    <source>
        <dbReference type="ARBA" id="ARBA00022723"/>
    </source>
</evidence>
<accession>A0A1C4D2Y3</accession>
<dbReference type="PANTHER" id="PTHR43498">
    <property type="entry name" value="FERREDOXIN:COB-COM HETERODISULFIDE REDUCTASE SUBUNIT A"/>
    <property type="match status" value="1"/>
</dbReference>
<evidence type="ECO:0000256" key="3">
    <source>
        <dbReference type="ARBA" id="ARBA00023002"/>
    </source>
</evidence>
<dbReference type="EMBL" id="FMAR01000005">
    <property type="protein sequence ID" value="SCC25651.1"/>
    <property type="molecule type" value="Genomic_DNA"/>
</dbReference>
<dbReference type="InterPro" id="IPR036188">
    <property type="entry name" value="FAD/NAD-bd_sf"/>
</dbReference>
<dbReference type="GO" id="GO:0051539">
    <property type="term" value="F:4 iron, 4 sulfur cluster binding"/>
    <property type="evidence" value="ECO:0007669"/>
    <property type="project" value="UniProtKB-KW"/>
</dbReference>
<proteinExistence type="predicted"/>
<dbReference type="RefSeq" id="WP_240619188.1">
    <property type="nucleotide sequence ID" value="NZ_FMAR01000005.1"/>
</dbReference>
<dbReference type="STRING" id="1335309.GA0116948_10541"/>
<keyword evidence="1" id="KW-0004">4Fe-4S</keyword>
<evidence type="ECO:0000256" key="4">
    <source>
        <dbReference type="ARBA" id="ARBA00023004"/>
    </source>
</evidence>
<dbReference type="GO" id="GO:0016491">
    <property type="term" value="F:oxidoreductase activity"/>
    <property type="evidence" value="ECO:0007669"/>
    <property type="project" value="UniProtKB-KW"/>
</dbReference>
<keyword evidence="8" id="KW-1185">Reference proteome</keyword>
<evidence type="ECO:0000256" key="5">
    <source>
        <dbReference type="ARBA" id="ARBA00023014"/>
    </source>
</evidence>
<dbReference type="Proteomes" id="UP000242818">
    <property type="component" value="Unassembled WGS sequence"/>
</dbReference>
<sequence length="760" mass="84095">MMIKEQFSEKRDPRTEHLEAELVVVGGGLAGVCAAITAARTGVRVILVQDRPLLGGNASSEIRLWILGATSHMGNNNRWAREGGMVDEILVENMWRNPEGNPVIFDTILLEKVSQEANIHLLLNTVVYDLEKQAPDVISRVTAFCSQNSIRYILSAPFFCDASGDGIVAFQAGAAFRMGAEIASEFGEKFAPSQDYGELLGHSLYFYSKDTGVPVTFVPPAYALENITDIPRYRRLNAREQGCQLWWIEYGGRLDTVHDTEKIKWELWKVIYGVWDHIKNSGQFPEAETLTLEWVGMIPGKRESRRFEGDYILTQQDVVEQRTHADAVAFGGWSIDLHPADGVFSEKPACNQWHSKGIYQIPYRCLYSRNLRNLFLAGRIISVSHVAFGSSRVMATGAYAGQAAAMAAVLCLREKLEPRQLLEPPHMQHLQTALLKIGQFIPGLALHDDKDLVLQATLQASSEYVLQALPADGSYISLADASGQMLPLPAGPVPGITVYALATEDTWLDVELRTTSTVSHHTPDVTLQTLRLPLTKGVQPVPLVFHTTLARAGYVFICFGKNNLVSLQTSSLRMTGVLSVFNKTNPAVSNFGKQEPPDNIGMDAFEFWCPERRPGGKNLALQLSQGIAAFGVENIRNGINRPVLQPNAWLADPADPAPSLTITWEQPQAIREVALAFDTDWDHPMESVLMGHPERTMPFCVKAFTLQDEAGNILYQTTDNHQTLRHITLASPVSTRQLTLRITHMQGAVPPGLFGVRCYA</sequence>
<reference evidence="7 8" key="1">
    <citation type="submission" date="2016-08" db="EMBL/GenBank/DDBJ databases">
        <authorList>
            <person name="Seilhamer J.J."/>
        </authorList>
    </citation>
    <scope>NUCLEOTIDE SEQUENCE [LARGE SCALE GENOMIC DNA]</scope>
    <source>
        <strain evidence="7 8">A37T2</strain>
    </source>
</reference>
<dbReference type="Gene3D" id="3.50.50.60">
    <property type="entry name" value="FAD/NAD(P)-binding domain"/>
    <property type="match status" value="1"/>
</dbReference>
<dbReference type="SUPFAM" id="SSF51905">
    <property type="entry name" value="FAD/NAD(P)-binding domain"/>
    <property type="match status" value="1"/>
</dbReference>
<evidence type="ECO:0000313" key="8">
    <source>
        <dbReference type="Proteomes" id="UP000242818"/>
    </source>
</evidence>
<protein>
    <submittedName>
        <fullName evidence="7">FAD dependent oxidoreductase</fullName>
    </submittedName>
</protein>
<dbReference type="InterPro" id="IPR039650">
    <property type="entry name" value="HdrA-like"/>
</dbReference>
<dbReference type="AlphaFoldDB" id="A0A1C4D2Y3"/>
<keyword evidence="3" id="KW-0560">Oxidoreductase</keyword>
<gene>
    <name evidence="7" type="ORF">GA0116948_10541</name>
</gene>
<name>A0A1C4D2Y3_9BACT</name>
<keyword evidence="6" id="KW-0472">Membrane</keyword>
<keyword evidence="6" id="KW-0812">Transmembrane</keyword>
<dbReference type="Pfam" id="PF12831">
    <property type="entry name" value="FAD_oxidored"/>
    <property type="match status" value="1"/>
</dbReference>
<evidence type="ECO:0000313" key="7">
    <source>
        <dbReference type="EMBL" id="SCC25651.1"/>
    </source>
</evidence>
<evidence type="ECO:0000256" key="1">
    <source>
        <dbReference type="ARBA" id="ARBA00022485"/>
    </source>
</evidence>
<dbReference type="GO" id="GO:0046872">
    <property type="term" value="F:metal ion binding"/>
    <property type="evidence" value="ECO:0007669"/>
    <property type="project" value="UniProtKB-KW"/>
</dbReference>
<evidence type="ECO:0000256" key="6">
    <source>
        <dbReference type="SAM" id="Phobius"/>
    </source>
</evidence>
<dbReference type="PANTHER" id="PTHR43498:SF1">
    <property type="entry name" value="COB--COM HETERODISULFIDE REDUCTASE IRON-SULFUR SUBUNIT A"/>
    <property type="match status" value="1"/>
</dbReference>
<organism evidence="7 8">
    <name type="scientific">Chitinophaga costaii</name>
    <dbReference type="NCBI Taxonomy" id="1335309"/>
    <lineage>
        <taxon>Bacteria</taxon>
        <taxon>Pseudomonadati</taxon>
        <taxon>Bacteroidota</taxon>
        <taxon>Chitinophagia</taxon>
        <taxon>Chitinophagales</taxon>
        <taxon>Chitinophagaceae</taxon>
        <taxon>Chitinophaga</taxon>
    </lineage>
</organism>